<dbReference type="EMBL" id="JAVIIW010000013">
    <property type="protein sequence ID" value="MDX8479478.1"/>
    <property type="molecule type" value="Genomic_DNA"/>
</dbReference>
<gene>
    <name evidence="1" type="ORF">RFN28_13450</name>
</gene>
<keyword evidence="2" id="KW-1185">Reference proteome</keyword>
<evidence type="ECO:0000313" key="1">
    <source>
        <dbReference type="EMBL" id="MDX8479478.1"/>
    </source>
</evidence>
<name>A0ABU4XXZ9_9HYPH</name>
<evidence type="ECO:0000313" key="2">
    <source>
        <dbReference type="Proteomes" id="UP001287059"/>
    </source>
</evidence>
<dbReference type="RefSeq" id="WP_320287812.1">
    <property type="nucleotide sequence ID" value="NZ_JAVIIW010000013.1"/>
</dbReference>
<reference evidence="1 2" key="1">
    <citation type="submission" date="2023-08" db="EMBL/GenBank/DDBJ databases">
        <title>Implementing the SeqCode for naming new Mesorhizobium species isolated from Vachellia karroo root nodules.</title>
        <authorList>
            <person name="Van Lill M."/>
        </authorList>
    </citation>
    <scope>NUCLEOTIDE SEQUENCE [LARGE SCALE GENOMIC DNA]</scope>
    <source>
        <strain evidence="1 2">VK24D</strain>
    </source>
</reference>
<comment type="caution">
    <text evidence="1">The sequence shown here is derived from an EMBL/GenBank/DDBJ whole genome shotgun (WGS) entry which is preliminary data.</text>
</comment>
<organism evidence="1 2">
    <name type="scientific">Mesorhizobium album</name>
    <dbReference type="NCBI Taxonomy" id="3072314"/>
    <lineage>
        <taxon>Bacteria</taxon>
        <taxon>Pseudomonadati</taxon>
        <taxon>Pseudomonadota</taxon>
        <taxon>Alphaproteobacteria</taxon>
        <taxon>Hyphomicrobiales</taxon>
        <taxon>Phyllobacteriaceae</taxon>
        <taxon>Mesorhizobium</taxon>
    </lineage>
</organism>
<proteinExistence type="predicted"/>
<sequence>MHKNNKPKRDATRRALAARHYKTGFAARESACEEIIAEQQDAAIC</sequence>
<dbReference type="Proteomes" id="UP001287059">
    <property type="component" value="Unassembled WGS sequence"/>
</dbReference>
<protein>
    <submittedName>
        <fullName evidence="1">Uncharacterized protein</fullName>
    </submittedName>
</protein>
<accession>A0ABU4XXZ9</accession>